<dbReference type="Pfam" id="PF12273">
    <property type="entry name" value="RCR"/>
    <property type="match status" value="1"/>
</dbReference>
<evidence type="ECO:0008006" key="5">
    <source>
        <dbReference type="Google" id="ProtNLM"/>
    </source>
</evidence>
<sequence length="172" mass="19319">MAPADSATFAFGKRATCYRPGYGYYYCRNRWSEWGRWVVLAGIIAVALLFLMLCACTARRRRRRGTQPMYGTGWLAPGGKNNNQHQMNNYPQGGYNQTHPQQYEQGYAAQQGGYYNAPPAYAQQAQSTGNTFTPNDGYYGQQQQQQTGVQPPQSTFQRDNNYAPPPGPPPNK</sequence>
<dbReference type="PANTHER" id="PTHR28187">
    <property type="entry name" value="PROTEIN RCR1-RELATED"/>
    <property type="match status" value="1"/>
</dbReference>
<reference evidence="3" key="1">
    <citation type="journal article" date="2020" name="bioRxiv">
        <title>Whole genome comparisons of ergot fungi reveals the divergence and evolution of species within the genus Claviceps are the result of varying mechanisms driving genome evolution and host range expansion.</title>
        <authorList>
            <person name="Wyka S.A."/>
            <person name="Mondo S.J."/>
            <person name="Liu M."/>
            <person name="Dettman J."/>
            <person name="Nalam V."/>
            <person name="Broders K.D."/>
        </authorList>
    </citation>
    <scope>NUCLEOTIDE SEQUENCE</scope>
    <source>
        <strain evidence="3">CCC 602</strain>
    </source>
</reference>
<protein>
    <recommendedName>
        <fullName evidence="5">Chitin synthesis regulation, Congo red resistance, RCR protein</fullName>
    </recommendedName>
</protein>
<keyword evidence="2" id="KW-1133">Transmembrane helix</keyword>
<evidence type="ECO:0000313" key="4">
    <source>
        <dbReference type="Proteomes" id="UP000748025"/>
    </source>
</evidence>
<feature type="transmembrane region" description="Helical" evidence="2">
    <location>
        <begin position="34"/>
        <end position="55"/>
    </location>
</feature>
<dbReference type="AlphaFoldDB" id="A0A9P7N4J6"/>
<evidence type="ECO:0000313" key="3">
    <source>
        <dbReference type="EMBL" id="KAG5986740.1"/>
    </source>
</evidence>
<accession>A0A9P7N4J6</accession>
<dbReference type="EMBL" id="SRPW01003530">
    <property type="protein sequence ID" value="KAG5986740.1"/>
    <property type="molecule type" value="Genomic_DNA"/>
</dbReference>
<feature type="region of interest" description="Disordered" evidence="1">
    <location>
        <begin position="72"/>
        <end position="99"/>
    </location>
</feature>
<feature type="compositionally biased region" description="Polar residues" evidence="1">
    <location>
        <begin position="80"/>
        <end position="99"/>
    </location>
</feature>
<keyword evidence="2" id="KW-0472">Membrane</keyword>
<dbReference type="OrthoDB" id="3556830at2759"/>
<evidence type="ECO:0000256" key="1">
    <source>
        <dbReference type="SAM" id="MobiDB-lite"/>
    </source>
</evidence>
<feature type="compositionally biased region" description="Pro residues" evidence="1">
    <location>
        <begin position="163"/>
        <end position="172"/>
    </location>
</feature>
<gene>
    <name evidence="3" type="ORF">E4U43_005378</name>
</gene>
<name>A0A9P7N4J6_9HYPO</name>
<comment type="caution">
    <text evidence="3">The sequence shown here is derived from an EMBL/GenBank/DDBJ whole genome shotgun (WGS) entry which is preliminary data.</text>
</comment>
<feature type="compositionally biased region" description="Low complexity" evidence="1">
    <location>
        <begin position="140"/>
        <end position="153"/>
    </location>
</feature>
<proteinExistence type="predicted"/>
<keyword evidence="4" id="KW-1185">Reference proteome</keyword>
<evidence type="ECO:0000256" key="2">
    <source>
        <dbReference type="SAM" id="Phobius"/>
    </source>
</evidence>
<dbReference type="Proteomes" id="UP000748025">
    <property type="component" value="Unassembled WGS sequence"/>
</dbReference>
<dbReference type="InterPro" id="IPR020999">
    <property type="entry name" value="Chitin_synth_reg_RCR"/>
</dbReference>
<organism evidence="3 4">
    <name type="scientific">Claviceps pusilla</name>
    <dbReference type="NCBI Taxonomy" id="123648"/>
    <lineage>
        <taxon>Eukaryota</taxon>
        <taxon>Fungi</taxon>
        <taxon>Dikarya</taxon>
        <taxon>Ascomycota</taxon>
        <taxon>Pezizomycotina</taxon>
        <taxon>Sordariomycetes</taxon>
        <taxon>Hypocreomycetidae</taxon>
        <taxon>Hypocreales</taxon>
        <taxon>Clavicipitaceae</taxon>
        <taxon>Claviceps</taxon>
    </lineage>
</organism>
<dbReference type="GO" id="GO:0016192">
    <property type="term" value="P:vesicle-mediated transport"/>
    <property type="evidence" value="ECO:0007669"/>
    <property type="project" value="TreeGrafter"/>
</dbReference>
<feature type="region of interest" description="Disordered" evidence="1">
    <location>
        <begin position="125"/>
        <end position="172"/>
    </location>
</feature>
<dbReference type="PANTHER" id="PTHR28187:SF1">
    <property type="entry name" value="PROTEIN RCR1-RELATED"/>
    <property type="match status" value="1"/>
</dbReference>
<keyword evidence="2" id="KW-0812">Transmembrane</keyword>